<dbReference type="Proteomes" id="UP000527632">
    <property type="component" value="Unassembled WGS sequence"/>
</dbReference>
<sequence>MWKKHKWLIIAVLLLVIYVAPLFILGGNSHVRIHDNLDSNVTWYKMVLDSGDYTAKVGTANIDQIMDDSVPRDSFDSEFVGIDWLYMIFSTPIAFAMSQLITRVFAFLGLFLWARDYLIKDKKYLVPLYFVSLAFALTPFWPSGMLSTLGMPLALWAFLNIRNNKRRIWNVVILTLLPFYSSLILGFCFFLVMVGCIWLYDVFKKKQVNIRFLLSMLYMTLLYALVNYRFIYAMFLHPEPDSRSEFSLPELSFLSSIRLSFKNFIIGHTHDQALAGFVIIPVLLLVLALIIIKREWGKEKLFLWLFGFNLFLSFWYGFWWYRGWNVIKEHVEIMRTFNFSRFHFLQPFLFYGLFALAIVYLIKKGNWWRKLAYVVVALQLVVVFANNSEIYYRTGNGSPSINQFYATEQMEEIKDYIGKPQSSYRVGSIGLHPSVSQESGFYTVDGYVNSYPLAYKRAFRKIIAGELDKSPVLEDYYDNWGNRCYIFSAELGKNYDFGKDSKKHIKQLDFNSEAFKKVGGKYILSAVPIDNASEVGLQFEKAFDNKESYWKIYLYKATK</sequence>
<keyword evidence="1" id="KW-0812">Transmembrane</keyword>
<feature type="transmembrane region" description="Helical" evidence="1">
    <location>
        <begin position="301"/>
        <end position="321"/>
    </location>
</feature>
<evidence type="ECO:0000313" key="9">
    <source>
        <dbReference type="Proteomes" id="UP000489121"/>
    </source>
</evidence>
<evidence type="ECO:0000313" key="4">
    <source>
        <dbReference type="EMBL" id="EAH4241031.1"/>
    </source>
</evidence>
<accession>A0A0B8R7U3</accession>
<comment type="caution">
    <text evidence="4">The sequence shown here is derived from an EMBL/GenBank/DDBJ whole genome shotgun (WGS) entry which is preliminary data.</text>
</comment>
<dbReference type="EMBL" id="AABBZO010000020">
    <property type="protein sequence ID" value="EAG4463372.1"/>
    <property type="molecule type" value="Genomic_DNA"/>
</dbReference>
<protein>
    <recommendedName>
        <fullName evidence="12">YkoS</fullName>
    </recommendedName>
</protein>
<evidence type="ECO:0000313" key="8">
    <source>
        <dbReference type="Proteomes" id="UP000365297"/>
    </source>
</evidence>
<feature type="transmembrane region" description="Helical" evidence="1">
    <location>
        <begin position="7"/>
        <end position="27"/>
    </location>
</feature>
<gene>
    <name evidence="2" type="ORF">ARY78_11135</name>
    <name evidence="3" type="ORF">CA369_13795</name>
    <name evidence="6" type="ORF">DYZ80_00607</name>
    <name evidence="4" type="ORF">E5F58_03340</name>
    <name evidence="5" type="ORF">F6515_06765</name>
</gene>
<evidence type="ECO:0008006" key="12">
    <source>
        <dbReference type="Google" id="ProtNLM"/>
    </source>
</evidence>
<dbReference type="Proteomes" id="UP000489121">
    <property type="component" value="Unassembled WGS sequence"/>
</dbReference>
<keyword evidence="1" id="KW-1133">Transmembrane helix</keyword>
<reference evidence="4 10" key="2">
    <citation type="submission" date="2019-04" db="EMBL/GenBank/DDBJ databases">
        <authorList>
            <consortium name="GenomeTrakr: Next Generation Sequencing Network for Food Pathogen Tracability"/>
        </authorList>
    </citation>
    <scope>NUCLEOTIDE SEQUENCE [LARGE SCALE GENOMIC DNA]</scope>
    <source>
        <strain evidence="3 11">CFSAN063727</strain>
        <strain evidence="2 8">FDA00007096</strain>
        <strain evidence="4 10">LS1344</strain>
    </source>
</reference>
<dbReference type="Proteomes" id="UP000365297">
    <property type="component" value="Unassembled WGS sequence"/>
</dbReference>
<evidence type="ECO:0000313" key="3">
    <source>
        <dbReference type="EMBL" id="EAG4463372.1"/>
    </source>
</evidence>
<evidence type="ECO:0000313" key="5">
    <source>
        <dbReference type="EMBL" id="ECY9782694.1"/>
    </source>
</evidence>
<dbReference type="Pfam" id="PF19510">
    <property type="entry name" value="DUF6044"/>
    <property type="match status" value="1"/>
</dbReference>
<evidence type="ECO:0000313" key="10">
    <source>
        <dbReference type="Proteomes" id="UP000527632"/>
    </source>
</evidence>
<dbReference type="EMBL" id="AAAIXK010000006">
    <property type="protein sequence ID" value="EAC5550981.1"/>
    <property type="molecule type" value="Genomic_DNA"/>
</dbReference>
<dbReference type="Proteomes" id="UP000272537">
    <property type="component" value="Unassembled WGS sequence"/>
</dbReference>
<dbReference type="EMBL" id="QXLS01000001">
    <property type="protein sequence ID" value="RKA11074.1"/>
    <property type="molecule type" value="Genomic_DNA"/>
</dbReference>
<feature type="transmembrane region" description="Helical" evidence="1">
    <location>
        <begin position="212"/>
        <end position="235"/>
    </location>
</feature>
<dbReference type="RefSeq" id="WP_010958777.1">
    <property type="nucleotide sequence ID" value="NC_021825.2"/>
</dbReference>
<proteinExistence type="predicted"/>
<evidence type="ECO:0000313" key="6">
    <source>
        <dbReference type="EMBL" id="RKA11074.1"/>
    </source>
</evidence>
<evidence type="ECO:0000256" key="1">
    <source>
        <dbReference type="SAM" id="Phobius"/>
    </source>
</evidence>
<feature type="transmembrane region" description="Helical" evidence="1">
    <location>
        <begin position="179"/>
        <end position="200"/>
    </location>
</feature>
<organism evidence="4 10">
    <name type="scientific">Listeria monocytogenes</name>
    <dbReference type="NCBI Taxonomy" id="1639"/>
    <lineage>
        <taxon>Bacteria</taxon>
        <taxon>Bacillati</taxon>
        <taxon>Bacillota</taxon>
        <taxon>Bacilli</taxon>
        <taxon>Bacillales</taxon>
        <taxon>Listeriaceae</taxon>
        <taxon>Listeria</taxon>
    </lineage>
</organism>
<dbReference type="KEGG" id="lmok:CQ02_03360"/>
<dbReference type="EMBL" id="AABGUK010000001">
    <property type="protein sequence ID" value="EAH4241031.1"/>
    <property type="molecule type" value="Genomic_DNA"/>
</dbReference>
<evidence type="ECO:0000313" key="2">
    <source>
        <dbReference type="EMBL" id="EAC5550981.1"/>
    </source>
</evidence>
<feature type="transmembrane region" description="Helical" evidence="1">
    <location>
        <begin position="84"/>
        <end position="114"/>
    </location>
</feature>
<reference evidence="5 9" key="3">
    <citation type="submission" date="2019-09" db="EMBL/GenBank/DDBJ databases">
        <authorList>
            <consortium name="PulseNet: The National Subtyping Network for Foodborne Disease Surveillance"/>
            <person name="Tarr C.L."/>
            <person name="Trees E."/>
            <person name="Katz L.S."/>
            <person name="Carleton-Romer H.A."/>
            <person name="Stroika S."/>
            <person name="Kucerova Z."/>
            <person name="Roache K.F."/>
            <person name="Sabol A.L."/>
            <person name="Besser J."/>
            <person name="Gerner-Smidt P."/>
        </authorList>
    </citation>
    <scope>NUCLEOTIDE SEQUENCE [LARGE SCALE GENOMIC DNA]</scope>
    <source>
        <strain evidence="5 9">PNUSAL005692</strain>
    </source>
</reference>
<keyword evidence="1" id="KW-0472">Membrane</keyword>
<feature type="transmembrane region" description="Helical" evidence="1">
    <location>
        <begin position="341"/>
        <end position="362"/>
    </location>
</feature>
<dbReference type="Proteomes" id="UP000528151">
    <property type="component" value="Unassembled WGS sequence"/>
</dbReference>
<evidence type="ECO:0000313" key="7">
    <source>
        <dbReference type="Proteomes" id="UP000272537"/>
    </source>
</evidence>
<reference evidence="6 7" key="1">
    <citation type="journal article" date="2018" name="BMC Genomics">
        <title>Genes significantly associated with lineage II food isolates of Listeria monocytogenes.</title>
        <authorList>
            <person name="Pirone-Davies C."/>
            <person name="Chen Y."/>
            <person name="Pightling A."/>
            <person name="Ryan G."/>
            <person name="Wang Y."/>
            <person name="Yao K."/>
            <person name="Hoffmann M."/>
            <person name="Allard M.W."/>
        </authorList>
    </citation>
    <scope>NUCLEOTIDE SEQUENCE [LARGE SCALE GENOMIC DNA]</scope>
    <source>
        <strain evidence="6 7">PNUSAL000550</strain>
    </source>
</reference>
<name>A0A0B8R7U3_LISMN</name>
<feature type="transmembrane region" description="Helical" evidence="1">
    <location>
        <begin position="273"/>
        <end position="292"/>
    </location>
</feature>
<feature type="transmembrane region" description="Helical" evidence="1">
    <location>
        <begin position="126"/>
        <end position="159"/>
    </location>
</feature>
<dbReference type="InterPro" id="IPR046107">
    <property type="entry name" value="DUF6044"/>
</dbReference>
<dbReference type="AlphaFoldDB" id="A0A0B8R7U3"/>
<evidence type="ECO:0000313" key="11">
    <source>
        <dbReference type="Proteomes" id="UP000528151"/>
    </source>
</evidence>
<dbReference type="EMBL" id="AALGDA010000015">
    <property type="protein sequence ID" value="ECY9782694.1"/>
    <property type="molecule type" value="Genomic_DNA"/>
</dbReference>